<evidence type="ECO:0000313" key="3">
    <source>
        <dbReference type="Proteomes" id="UP000053257"/>
    </source>
</evidence>
<evidence type="ECO:0000259" key="1">
    <source>
        <dbReference type="Pfam" id="PF20236"/>
    </source>
</evidence>
<dbReference type="EMBL" id="KN840619">
    <property type="protein sequence ID" value="KIP03389.1"/>
    <property type="molecule type" value="Genomic_DNA"/>
</dbReference>
<dbReference type="Pfam" id="PF20236">
    <property type="entry name" value="DUF6593"/>
    <property type="match status" value="1"/>
</dbReference>
<dbReference type="HOGENOM" id="CLU_2513415_0_0_1"/>
<accession>A0A0C3NFD1</accession>
<dbReference type="Proteomes" id="UP000053257">
    <property type="component" value="Unassembled WGS sequence"/>
</dbReference>
<organism evidence="2 3">
    <name type="scientific">Phlebiopsis gigantea (strain 11061_1 CR5-6)</name>
    <name type="common">White-rot fungus</name>
    <name type="synonym">Peniophora gigantea</name>
    <dbReference type="NCBI Taxonomy" id="745531"/>
    <lineage>
        <taxon>Eukaryota</taxon>
        <taxon>Fungi</taxon>
        <taxon>Dikarya</taxon>
        <taxon>Basidiomycota</taxon>
        <taxon>Agaricomycotina</taxon>
        <taxon>Agaricomycetes</taxon>
        <taxon>Polyporales</taxon>
        <taxon>Phanerochaetaceae</taxon>
        <taxon>Phlebiopsis</taxon>
    </lineage>
</organism>
<gene>
    <name evidence="2" type="ORF">PHLGIDRAFT_121649</name>
</gene>
<sequence length="85" mass="9588">MFTAPDGKQYKWRMRTTACQLDRVDGTKPPTVVKTRQKVTDVFTRTKPALELDDSLRPLLDLVVVTWVYIADEYERLTAAAAGAS</sequence>
<feature type="domain" description="DUF6593" evidence="1">
    <location>
        <begin position="2"/>
        <end position="71"/>
    </location>
</feature>
<dbReference type="InterPro" id="IPR046528">
    <property type="entry name" value="DUF6593"/>
</dbReference>
<protein>
    <recommendedName>
        <fullName evidence="1">DUF6593 domain-containing protein</fullName>
    </recommendedName>
</protein>
<reference evidence="2 3" key="1">
    <citation type="journal article" date="2014" name="PLoS Genet.">
        <title>Analysis of the Phlebiopsis gigantea genome, transcriptome and secretome provides insight into its pioneer colonization strategies of wood.</title>
        <authorList>
            <person name="Hori C."/>
            <person name="Ishida T."/>
            <person name="Igarashi K."/>
            <person name="Samejima M."/>
            <person name="Suzuki H."/>
            <person name="Master E."/>
            <person name="Ferreira P."/>
            <person name="Ruiz-Duenas F.J."/>
            <person name="Held B."/>
            <person name="Canessa P."/>
            <person name="Larrondo L.F."/>
            <person name="Schmoll M."/>
            <person name="Druzhinina I.S."/>
            <person name="Kubicek C.P."/>
            <person name="Gaskell J.A."/>
            <person name="Kersten P."/>
            <person name="St John F."/>
            <person name="Glasner J."/>
            <person name="Sabat G."/>
            <person name="Splinter BonDurant S."/>
            <person name="Syed K."/>
            <person name="Yadav J."/>
            <person name="Mgbeahuruike A.C."/>
            <person name="Kovalchuk A."/>
            <person name="Asiegbu F.O."/>
            <person name="Lackner G."/>
            <person name="Hoffmeister D."/>
            <person name="Rencoret J."/>
            <person name="Gutierrez A."/>
            <person name="Sun H."/>
            <person name="Lindquist E."/>
            <person name="Barry K."/>
            <person name="Riley R."/>
            <person name="Grigoriev I.V."/>
            <person name="Henrissat B."/>
            <person name="Kues U."/>
            <person name="Berka R.M."/>
            <person name="Martinez A.T."/>
            <person name="Covert S.F."/>
            <person name="Blanchette R.A."/>
            <person name="Cullen D."/>
        </authorList>
    </citation>
    <scope>NUCLEOTIDE SEQUENCE [LARGE SCALE GENOMIC DNA]</scope>
    <source>
        <strain evidence="2 3">11061_1 CR5-6</strain>
    </source>
</reference>
<keyword evidence="3" id="KW-1185">Reference proteome</keyword>
<evidence type="ECO:0000313" key="2">
    <source>
        <dbReference type="EMBL" id="KIP03389.1"/>
    </source>
</evidence>
<dbReference type="AlphaFoldDB" id="A0A0C3NFD1"/>
<proteinExistence type="predicted"/>
<dbReference type="OrthoDB" id="3360976at2759"/>
<name>A0A0C3NFD1_PHLG1</name>